<evidence type="ECO:0000256" key="2">
    <source>
        <dbReference type="ARBA" id="ARBA00022801"/>
    </source>
</evidence>
<feature type="domain" description="Pectinesterase catalytic" evidence="7">
    <location>
        <begin position="433"/>
        <end position="673"/>
    </location>
</feature>
<evidence type="ECO:0000259" key="7">
    <source>
        <dbReference type="Pfam" id="PF01095"/>
    </source>
</evidence>
<feature type="transmembrane region" description="Helical" evidence="6">
    <location>
        <begin position="927"/>
        <end position="946"/>
    </location>
</feature>
<sequence>MLECTMFEKKEDAMKKLFVLLLACFMLLGMNTPLDVFASTSKVWSYVDAPEGTIEGTTGTWSGIDIDATANGAKFNKRVDNQDIQINAQTKLIIPVESHQEGAEITLQLSGGEATVSVLENEYKSASQFITIPLSSEQTGQDVTVEFKTTAYLLNLSLSYLEAYPGVPEDIVAKDKDYTFEDNSVSIEQTKGTFDDILVDATNGKFAVQPEYSRVQINSGTILYIPVTSDEQGVSILISGVDNQSQAAEIQINGDNYYTNQKISLDIHETSYIKVQFSQQTYVGLISIDYKSDLGFEVPDVKAIDTGWDFTSNAANTRPEIQGGKDEYEGIQIDASSGKFSPRDGDTQINATTILYIPLAKDDEIAVSVNGNNYNGLKVTWDNQDITIGKEFVIANEETRYVPLKFEGEGSCYLENIRIDYKSDNQSISHTVRVGSSQEADYQTIQSALDHEISDAAHPLIIDIEPGVYEEKLEISQSHVTLRALSSQPEDVVIKSGFYSSNTFINGEFKPQDDYDVGTDKSGTIIVTSGASAFSMYNITVENNYNTEKKTQKDEQTPAVAFCSNADKVYLNNCRLIGRQDTLYVKGNGNRTYFKDCYIEGTVDFIFGDADAYFEACQLHMAYFNGKKNGYFSAPNTKKDGIGLVFYQCSLSADERVEDVSLGRPWQNECYTVTETTADGVTYVVDYDPSTPNPLYADVSSATQFIDCTMSHQIQNERWNKWTRKNKDGETISVTYEETVRFIEYNSHDEQGNLLNTDDFDVVLGKMAYVDDLDSYLSDTLTLMRIGNGLGLWLPNLDTYHPSEPVTPIEPVEPVIPEKPDVSEEPQIPEESWQTNPGDDHDSQLEESFESLKTPHIQLDISSHKVVPNVSLLVTGTDETYKVEKNDNQSDEVVETIGEKDIPLASSSDNSSTASHTIEAKTQNQPIIYIVCVLVGIGTIGLVIFLRKNKKIS</sequence>
<keyword evidence="6" id="KW-0472">Membrane</keyword>
<dbReference type="InterPro" id="IPR000070">
    <property type="entry name" value="Pectinesterase_cat"/>
</dbReference>
<keyword evidence="2" id="KW-0378">Hydrolase</keyword>
<dbReference type="GO" id="GO:0030599">
    <property type="term" value="F:pectinesterase activity"/>
    <property type="evidence" value="ECO:0007669"/>
    <property type="project" value="InterPro"/>
</dbReference>
<dbReference type="Pfam" id="PF01095">
    <property type="entry name" value="Pectinesterase"/>
    <property type="match status" value="1"/>
</dbReference>
<dbReference type="InterPro" id="IPR033131">
    <property type="entry name" value="Pectinesterase_Asp_AS"/>
</dbReference>
<dbReference type="EMBL" id="NFLJ01000031">
    <property type="protein sequence ID" value="OUQ33407.1"/>
    <property type="molecule type" value="Genomic_DNA"/>
</dbReference>
<dbReference type="SUPFAM" id="SSF51126">
    <property type="entry name" value="Pectin lyase-like"/>
    <property type="match status" value="1"/>
</dbReference>
<accession>A0A1Y4SU52</accession>
<dbReference type="PROSITE" id="PS00503">
    <property type="entry name" value="PECTINESTERASE_2"/>
    <property type="match status" value="1"/>
</dbReference>
<reference evidence="8 9" key="1">
    <citation type="journal article" date="2018" name="BMC Genomics">
        <title>Whole genome sequencing and function prediction of 133 gut anaerobes isolated from chicken caecum in pure cultures.</title>
        <authorList>
            <person name="Medvecky M."/>
            <person name="Cejkova D."/>
            <person name="Polansky O."/>
            <person name="Karasova D."/>
            <person name="Kubasova T."/>
            <person name="Cizek A."/>
            <person name="Rychlik I."/>
        </authorList>
    </citation>
    <scope>NUCLEOTIDE SEQUENCE [LARGE SCALE GENOMIC DNA]</scope>
    <source>
        <strain evidence="8 9">An13</strain>
    </source>
</reference>
<feature type="region of interest" description="Disordered" evidence="5">
    <location>
        <begin position="804"/>
        <end position="846"/>
    </location>
</feature>
<dbReference type="OrthoDB" id="9804686at2"/>
<proteinExistence type="inferred from homology"/>
<dbReference type="InterPro" id="IPR011050">
    <property type="entry name" value="Pectin_lyase_fold/virulence"/>
</dbReference>
<evidence type="ECO:0000256" key="4">
    <source>
        <dbReference type="PROSITE-ProRule" id="PRU10040"/>
    </source>
</evidence>
<keyword evidence="9" id="KW-1185">Reference proteome</keyword>
<evidence type="ECO:0000256" key="1">
    <source>
        <dbReference type="ARBA" id="ARBA00008891"/>
    </source>
</evidence>
<evidence type="ECO:0000313" key="8">
    <source>
        <dbReference type="EMBL" id="OUQ33407.1"/>
    </source>
</evidence>
<evidence type="ECO:0000313" key="9">
    <source>
        <dbReference type="Proteomes" id="UP000195305"/>
    </source>
</evidence>
<evidence type="ECO:0000256" key="5">
    <source>
        <dbReference type="SAM" id="MobiDB-lite"/>
    </source>
</evidence>
<evidence type="ECO:0000256" key="6">
    <source>
        <dbReference type="SAM" id="Phobius"/>
    </source>
</evidence>
<dbReference type="Gene3D" id="2.160.20.10">
    <property type="entry name" value="Single-stranded right-handed beta-helix, Pectin lyase-like"/>
    <property type="match status" value="1"/>
</dbReference>
<keyword evidence="6" id="KW-1133">Transmembrane helix</keyword>
<protein>
    <recommendedName>
        <fullName evidence="7">Pectinesterase catalytic domain-containing protein</fullName>
    </recommendedName>
</protein>
<dbReference type="GO" id="GO:0042545">
    <property type="term" value="P:cell wall modification"/>
    <property type="evidence" value="ECO:0007669"/>
    <property type="project" value="InterPro"/>
</dbReference>
<comment type="caution">
    <text evidence="8">The sequence shown here is derived from an EMBL/GenBank/DDBJ whole genome shotgun (WGS) entry which is preliminary data.</text>
</comment>
<dbReference type="InterPro" id="IPR012334">
    <property type="entry name" value="Pectin_lyas_fold"/>
</dbReference>
<gene>
    <name evidence="8" type="ORF">B5E75_10455</name>
</gene>
<evidence type="ECO:0000256" key="3">
    <source>
        <dbReference type="ARBA" id="ARBA00023085"/>
    </source>
</evidence>
<dbReference type="PANTHER" id="PTHR31321">
    <property type="entry name" value="ACYL-COA THIOESTER HYDROLASE YBHC-RELATED"/>
    <property type="match status" value="1"/>
</dbReference>
<dbReference type="GO" id="GO:0009279">
    <property type="term" value="C:cell outer membrane"/>
    <property type="evidence" value="ECO:0007669"/>
    <property type="project" value="TreeGrafter"/>
</dbReference>
<feature type="compositionally biased region" description="Low complexity" evidence="5">
    <location>
        <begin position="804"/>
        <end position="815"/>
    </location>
</feature>
<name>A0A1Y4SU52_9FIRM</name>
<keyword evidence="6" id="KW-0812">Transmembrane</keyword>
<dbReference type="PANTHER" id="PTHR31321:SF57">
    <property type="entry name" value="PECTINESTERASE 53-RELATED"/>
    <property type="match status" value="1"/>
</dbReference>
<keyword evidence="3" id="KW-0063">Aspartyl esterase</keyword>
<feature type="active site" evidence="4">
    <location>
        <position position="604"/>
    </location>
</feature>
<dbReference type="Proteomes" id="UP000195305">
    <property type="component" value="Unassembled WGS sequence"/>
</dbReference>
<organism evidence="8 9">
    <name type="scientific">Massilimicrobiota timonensis</name>
    <dbReference type="NCBI Taxonomy" id="1776392"/>
    <lineage>
        <taxon>Bacteria</taxon>
        <taxon>Bacillati</taxon>
        <taxon>Bacillota</taxon>
        <taxon>Erysipelotrichia</taxon>
        <taxon>Erysipelotrichales</taxon>
        <taxon>Erysipelotrichaceae</taxon>
        <taxon>Massilimicrobiota</taxon>
    </lineage>
</organism>
<dbReference type="AlphaFoldDB" id="A0A1Y4SU52"/>
<comment type="similarity">
    <text evidence="1">Belongs to the pectinesterase family.</text>
</comment>